<feature type="domain" description="Polysaccharide pyruvyl transferase" evidence="1">
    <location>
        <begin position="24"/>
        <end position="306"/>
    </location>
</feature>
<dbReference type="PANTHER" id="PTHR36836:SF1">
    <property type="entry name" value="COLANIC ACID BIOSYNTHESIS PROTEIN WCAK"/>
    <property type="match status" value="1"/>
</dbReference>
<name>A0A1I6DE51_9FIRM</name>
<dbReference type="PANTHER" id="PTHR36836">
    <property type="entry name" value="COLANIC ACID BIOSYNTHESIS PROTEIN WCAK"/>
    <property type="match status" value="1"/>
</dbReference>
<dbReference type="EMBL" id="FOYM01000009">
    <property type="protein sequence ID" value="SFR03745.1"/>
    <property type="molecule type" value="Genomic_DNA"/>
</dbReference>
<dbReference type="Gene3D" id="3.40.50.2000">
    <property type="entry name" value="Glycogen Phosphorylase B"/>
    <property type="match status" value="1"/>
</dbReference>
<dbReference type="Proteomes" id="UP000199584">
    <property type="component" value="Unassembled WGS sequence"/>
</dbReference>
<sequence>MNDISATSVAHKKIVISGYYGFNNLGDEAVLYSMLRTLRRVMPDLAVTVLSNDPPVTARDYGVRAVDRWDVREVARALRDADLLVSGGGSLLQDVTGPKSLLYYLGVIWLARLLRRPVVYYAQGIGPVNSGAGRRLVGLTTRGVRAVTVRDEESLRDLRAMGVRQPVEVTADPVLGLQPGDVDLTVGAKILSCYGVTPGTGVVGVSVRPLPGPAAWEMELARACDRLARAGRTVVFVPMHSPADLVVSREVAAAMREPHVIISEKLNVPQMISLVGNLDLLVGVRLHALIFAAVCGVPPVGIVYDPKVERFLRRIELPPAGRPEEIEGDALAALARSYLANRGQVQAKMTRRVAELRCAAERTAEIVREILTPAPGAGC</sequence>
<proteinExistence type="predicted"/>
<organism evidence="2 3">
    <name type="scientific">Desulfoscipio geothermicus DSM 3669</name>
    <dbReference type="NCBI Taxonomy" id="1121426"/>
    <lineage>
        <taxon>Bacteria</taxon>
        <taxon>Bacillati</taxon>
        <taxon>Bacillota</taxon>
        <taxon>Clostridia</taxon>
        <taxon>Eubacteriales</taxon>
        <taxon>Desulfallaceae</taxon>
        <taxon>Desulfoscipio</taxon>
    </lineage>
</organism>
<protein>
    <submittedName>
        <fullName evidence="2">Polysaccharide pyruvyl transferase CsaB</fullName>
    </submittedName>
</protein>
<dbReference type="GO" id="GO:0016740">
    <property type="term" value="F:transferase activity"/>
    <property type="evidence" value="ECO:0007669"/>
    <property type="project" value="UniProtKB-KW"/>
</dbReference>
<dbReference type="InterPro" id="IPR019896">
    <property type="entry name" value="Polysacch_pyruvyl_Trfase_CsaB"/>
</dbReference>
<gene>
    <name evidence="2" type="ORF">SAMN05660706_10986</name>
</gene>
<keyword evidence="2" id="KW-0808">Transferase</keyword>
<evidence type="ECO:0000313" key="3">
    <source>
        <dbReference type="Proteomes" id="UP000199584"/>
    </source>
</evidence>
<dbReference type="InterPro" id="IPR007345">
    <property type="entry name" value="Polysacch_pyruvyl_Trfase"/>
</dbReference>
<dbReference type="Pfam" id="PF04230">
    <property type="entry name" value="PS_pyruv_trans"/>
    <property type="match status" value="1"/>
</dbReference>
<dbReference type="NCBIfam" id="TIGR03609">
    <property type="entry name" value="S_layer_CsaB"/>
    <property type="match status" value="1"/>
</dbReference>
<reference evidence="3" key="1">
    <citation type="submission" date="2016-10" db="EMBL/GenBank/DDBJ databases">
        <authorList>
            <person name="Varghese N."/>
            <person name="Submissions S."/>
        </authorList>
    </citation>
    <scope>NUCLEOTIDE SEQUENCE [LARGE SCALE GENOMIC DNA]</scope>
    <source>
        <strain evidence="3">DSM 3669</strain>
    </source>
</reference>
<evidence type="ECO:0000313" key="2">
    <source>
        <dbReference type="EMBL" id="SFR03745.1"/>
    </source>
</evidence>
<dbReference type="STRING" id="39060.SAMN05660706_10986"/>
<accession>A0A1I6DE51</accession>
<dbReference type="RefSeq" id="WP_092482782.1">
    <property type="nucleotide sequence ID" value="NZ_FOYM01000009.1"/>
</dbReference>
<evidence type="ECO:0000259" key="1">
    <source>
        <dbReference type="Pfam" id="PF04230"/>
    </source>
</evidence>
<dbReference type="OrthoDB" id="3199616at2"/>
<dbReference type="SUPFAM" id="SSF53756">
    <property type="entry name" value="UDP-Glycosyltransferase/glycogen phosphorylase"/>
    <property type="match status" value="1"/>
</dbReference>
<keyword evidence="3" id="KW-1185">Reference proteome</keyword>
<dbReference type="AlphaFoldDB" id="A0A1I6DE51"/>